<comment type="caution">
    <text evidence="3">The sequence shown here is derived from an EMBL/GenBank/DDBJ whole genome shotgun (WGS) entry which is preliminary data.</text>
</comment>
<keyword evidence="2" id="KW-0472">Membrane</keyword>
<sequence>MLHQMWRALAALTYGGMVFAVLGQQVLGTWSWVIGGASVALLVLIGVQARPWSHKWPGGRVPRRMIITTLLMILLLPLFSGFDGARGLVHASLMGLLVAGGVWSAMPPRAPSKPAATTEPPASAAAS</sequence>
<feature type="region of interest" description="Disordered" evidence="1">
    <location>
        <begin position="108"/>
        <end position="127"/>
    </location>
</feature>
<feature type="transmembrane region" description="Helical" evidence="2">
    <location>
        <begin position="88"/>
        <end position="106"/>
    </location>
</feature>
<keyword evidence="2" id="KW-0812">Transmembrane</keyword>
<evidence type="ECO:0000256" key="1">
    <source>
        <dbReference type="SAM" id="MobiDB-lite"/>
    </source>
</evidence>
<name>A0A931GEW1_9MICC</name>
<reference evidence="3" key="1">
    <citation type="submission" date="2020-11" db="EMBL/GenBank/DDBJ databases">
        <title>Sequencing the genomes of 1000 actinobacteria strains.</title>
        <authorList>
            <person name="Klenk H.-P."/>
        </authorList>
    </citation>
    <scope>NUCLEOTIDE SEQUENCE</scope>
    <source>
        <strain evidence="3">DSM 26152</strain>
    </source>
</reference>
<feature type="transmembrane region" description="Helical" evidence="2">
    <location>
        <begin position="30"/>
        <end position="49"/>
    </location>
</feature>
<keyword evidence="2" id="KW-1133">Transmembrane helix</keyword>
<dbReference type="RefSeq" id="WP_196835855.1">
    <property type="nucleotide sequence ID" value="NZ_JADOTZ010000001.1"/>
</dbReference>
<dbReference type="Proteomes" id="UP000625033">
    <property type="component" value="Unassembled WGS sequence"/>
</dbReference>
<organism evidence="3 4">
    <name type="scientific">Zhihengliuella flava</name>
    <dbReference type="NCBI Taxonomy" id="1285193"/>
    <lineage>
        <taxon>Bacteria</taxon>
        <taxon>Bacillati</taxon>
        <taxon>Actinomycetota</taxon>
        <taxon>Actinomycetes</taxon>
        <taxon>Micrococcales</taxon>
        <taxon>Micrococcaceae</taxon>
        <taxon>Zhihengliuella</taxon>
    </lineage>
</organism>
<evidence type="ECO:0000313" key="3">
    <source>
        <dbReference type="EMBL" id="MBG6084560.1"/>
    </source>
</evidence>
<gene>
    <name evidence="3" type="ORF">IW252_001327</name>
</gene>
<dbReference type="AlphaFoldDB" id="A0A931GEW1"/>
<protein>
    <submittedName>
        <fullName evidence="3">Uncharacterized protein</fullName>
    </submittedName>
</protein>
<feature type="transmembrane region" description="Helical" evidence="2">
    <location>
        <begin position="61"/>
        <end position="82"/>
    </location>
</feature>
<proteinExistence type="predicted"/>
<accession>A0A931GEW1</accession>
<keyword evidence="4" id="KW-1185">Reference proteome</keyword>
<evidence type="ECO:0000313" key="4">
    <source>
        <dbReference type="Proteomes" id="UP000625033"/>
    </source>
</evidence>
<evidence type="ECO:0000256" key="2">
    <source>
        <dbReference type="SAM" id="Phobius"/>
    </source>
</evidence>
<dbReference type="EMBL" id="JADOTZ010000001">
    <property type="protein sequence ID" value="MBG6084560.1"/>
    <property type="molecule type" value="Genomic_DNA"/>
</dbReference>
<feature type="compositionally biased region" description="Low complexity" evidence="1">
    <location>
        <begin position="112"/>
        <end position="127"/>
    </location>
</feature>